<gene>
    <name evidence="1" type="ORF">IL45_04765</name>
</gene>
<comment type="caution">
    <text evidence="1">The sequence shown here is derived from an EMBL/GenBank/DDBJ whole genome shotgun (WGS) entry which is preliminary data.</text>
</comment>
<dbReference type="RefSeq" id="WP_036580935.1">
    <property type="nucleotide sequence ID" value="NZ_JPJI01000026.1"/>
</dbReference>
<protein>
    <submittedName>
        <fullName evidence="1">Uncharacterized protein</fullName>
    </submittedName>
</protein>
<dbReference type="AlphaFoldDB" id="A0A084JX44"/>
<evidence type="ECO:0000313" key="1">
    <source>
        <dbReference type="EMBL" id="KEZ93528.1"/>
    </source>
</evidence>
<proteinExistence type="predicted"/>
<organism evidence="1 2">
    <name type="scientific">Nonlabens ulvanivorans</name>
    <name type="common">Persicivirga ulvanivorans</name>
    <dbReference type="NCBI Taxonomy" id="906888"/>
    <lineage>
        <taxon>Bacteria</taxon>
        <taxon>Pseudomonadati</taxon>
        <taxon>Bacteroidota</taxon>
        <taxon>Flavobacteriia</taxon>
        <taxon>Flavobacteriales</taxon>
        <taxon>Flavobacteriaceae</taxon>
        <taxon>Nonlabens</taxon>
    </lineage>
</organism>
<sequence>MLEQILASLIDNQIMMNFFKKGIVIFSVVTFTTFFANAQTDTVSITPERTKAFLEEYDYKVDIFRIENRTVEVSKLDTVKTVNPKYQEIKSKFQIINNINSFRSDTSVFNVKKKYLENAQKIADQIGLNVFIYNIDKDKAKYKGEQLQKYLSDLTYSISGYNVQPMMRSVDTDKGLLRDLKYRLRHYPEFDTKIVKSDSTIKFTKLILDVTKNRLSELNGEFYVSNKTFIRYDQDDGQNLKDEIKEWTKSEIPDHSNTVKTVIVNSRTGDLYLPEPSILLERYEFIVDYSVALKKIENYGYTIIKDGEGNRFKVNGITVYMTRNILKDPSKAHVDQIASSLKKFKSTMPEADVIGTKLSKHISAYNNGTMTTTRLAQWTKDCKTGIAYNERLKRLKGWDKDVLWSISQHFDYKEIEDYTDFKQLLDGSVEILGL</sequence>
<evidence type="ECO:0000313" key="2">
    <source>
        <dbReference type="Proteomes" id="UP000028531"/>
    </source>
</evidence>
<dbReference type="EMBL" id="JPJI01000026">
    <property type="protein sequence ID" value="KEZ93528.1"/>
    <property type="molecule type" value="Genomic_DNA"/>
</dbReference>
<name>A0A084JX44_NONUL</name>
<reference evidence="1 2" key="1">
    <citation type="submission" date="2014-07" db="EMBL/GenBank/DDBJ databases">
        <title>Draft genome sequence of Nonlabens ulvanivorans, an ulvan degrading bacterium.</title>
        <authorList>
            <person name="Kopel M."/>
            <person name="Helbert W."/>
            <person name="Henrissat B."/>
            <person name="Doniger T."/>
            <person name="Banin E."/>
        </authorList>
    </citation>
    <scope>NUCLEOTIDE SEQUENCE [LARGE SCALE GENOMIC DNA]</scope>
    <source>
        <strain evidence="1 2">PLR</strain>
    </source>
</reference>
<accession>A0A084JX44</accession>
<dbReference type="Proteomes" id="UP000028531">
    <property type="component" value="Unassembled WGS sequence"/>
</dbReference>